<keyword evidence="1" id="KW-0456">Lyase</keyword>
<protein>
    <submittedName>
        <fullName evidence="3">Formaldehyde-activating enzyme</fullName>
    </submittedName>
</protein>
<name>A0ABM8E3R2_9HYPH</name>
<dbReference type="NCBIfam" id="TIGR03126">
    <property type="entry name" value="one_C_fae"/>
    <property type="match status" value="1"/>
</dbReference>
<organism evidence="3 4">
    <name type="scientific">Methylocystis iwaonis</name>
    <dbReference type="NCBI Taxonomy" id="2885079"/>
    <lineage>
        <taxon>Bacteria</taxon>
        <taxon>Pseudomonadati</taxon>
        <taxon>Pseudomonadota</taxon>
        <taxon>Alphaproteobacteria</taxon>
        <taxon>Hyphomicrobiales</taxon>
        <taxon>Methylocystaceae</taxon>
        <taxon>Methylocystis</taxon>
    </lineage>
</organism>
<proteinExistence type="predicted"/>
<evidence type="ECO:0000256" key="1">
    <source>
        <dbReference type="ARBA" id="ARBA00023239"/>
    </source>
</evidence>
<dbReference type="InterPro" id="IPR020568">
    <property type="entry name" value="Ribosomal_Su5_D2-typ_SF"/>
</dbReference>
<evidence type="ECO:0000313" key="4">
    <source>
        <dbReference type="Proteomes" id="UP001317629"/>
    </source>
</evidence>
<gene>
    <name evidence="3" type="ORF">SS37A_00110</name>
</gene>
<dbReference type="Gene3D" id="3.30.230.60">
    <property type="entry name" value="Formaldehyde-activating enzyme"/>
    <property type="match status" value="1"/>
</dbReference>
<feature type="domain" description="Formaldehyde-activating enzyme" evidence="2">
    <location>
        <begin position="30"/>
        <end position="187"/>
    </location>
</feature>
<dbReference type="EMBL" id="AP027142">
    <property type="protein sequence ID" value="BDV32482.1"/>
    <property type="molecule type" value="Genomic_DNA"/>
</dbReference>
<dbReference type="InterPro" id="IPR014826">
    <property type="entry name" value="HCHO-activating_enzyme"/>
</dbReference>
<dbReference type="RefSeq" id="WP_165054957.1">
    <property type="nucleotide sequence ID" value="NZ_AP027142.1"/>
</dbReference>
<evidence type="ECO:0000259" key="2">
    <source>
        <dbReference type="Pfam" id="PF08714"/>
    </source>
</evidence>
<dbReference type="InterPro" id="IPR037075">
    <property type="entry name" value="HCHO-activating_enzyme_sf"/>
</dbReference>
<reference evidence="3 4" key="1">
    <citation type="journal article" date="2023" name="Int. J. Syst. Evol. Microbiol.">
        <title>Methylocystis iwaonis sp. nov., a type II methane-oxidizing bacterium from surface soil of a rice paddy field in Japan, and emended description of the genus Methylocystis (ex Whittenbury et al. 1970) Bowman et al. 1993.</title>
        <authorList>
            <person name="Kaise H."/>
            <person name="Sawadogo J.B."/>
            <person name="Alam M.S."/>
            <person name="Ueno C."/>
            <person name="Dianou D."/>
            <person name="Shinjo R."/>
            <person name="Asakawa S."/>
        </authorList>
    </citation>
    <scope>NUCLEOTIDE SEQUENCE [LARGE SCALE GENOMIC DNA]</scope>
    <source>
        <strain evidence="3 4">SS37A-Re</strain>
    </source>
</reference>
<evidence type="ECO:0000313" key="3">
    <source>
        <dbReference type="EMBL" id="BDV32482.1"/>
    </source>
</evidence>
<dbReference type="Proteomes" id="UP001317629">
    <property type="component" value="Chromosome"/>
</dbReference>
<accession>A0ABM8E3R2</accession>
<sequence length="190" mass="20221">MASFFEKILGALFPKPATGFAGSSSAKMGVGESLVGEGNEVAHIDLIMGPRGSAAEKAFANGLVNNKDGFTTLLAVIAPNLLVKPYTMMFNKVTIKNAKQAVQMFGPAQHGVAKAVADSVAEGVIPLDKAEDLFICVGVFIHWEANDDQKIQDFNYQATKEAIARAMKGDPKASRVVQERVTAKHPFAAN</sequence>
<dbReference type="Pfam" id="PF08714">
    <property type="entry name" value="Fae"/>
    <property type="match status" value="1"/>
</dbReference>
<dbReference type="SUPFAM" id="SSF54211">
    <property type="entry name" value="Ribosomal protein S5 domain 2-like"/>
    <property type="match status" value="1"/>
</dbReference>
<keyword evidence="4" id="KW-1185">Reference proteome</keyword>